<feature type="transmembrane region" description="Helical" evidence="7">
    <location>
        <begin position="119"/>
        <end position="138"/>
    </location>
</feature>
<reference evidence="8 10" key="1">
    <citation type="submission" date="2018-09" db="EMBL/GenBank/DDBJ databases">
        <title>Murine metabolic-syndrome-specific gut microbial biobank.</title>
        <authorList>
            <person name="Liu C."/>
        </authorList>
    </citation>
    <scope>NUCLEOTIDE SEQUENCE [LARGE SCALE GENOMIC DNA]</scope>
    <source>
        <strain evidence="8 10">8-P5</strain>
    </source>
</reference>
<evidence type="ECO:0000256" key="5">
    <source>
        <dbReference type="ARBA" id="ARBA00022989"/>
    </source>
</evidence>
<keyword evidence="3" id="KW-1003">Cell membrane</keyword>
<evidence type="ECO:0000313" key="9">
    <source>
        <dbReference type="EMBL" id="TGY58158.1"/>
    </source>
</evidence>
<accession>A0A3L7ZJ53</accession>
<name>A0A3L7ZJ53_PARDI</name>
<dbReference type="Proteomes" id="UP000310032">
    <property type="component" value="Unassembled WGS sequence"/>
</dbReference>
<comment type="caution">
    <text evidence="8">The sequence shown here is derived from an EMBL/GenBank/DDBJ whole genome shotgun (WGS) entry which is preliminary data.</text>
</comment>
<dbReference type="GO" id="GO:0015109">
    <property type="term" value="F:chromate transmembrane transporter activity"/>
    <property type="evidence" value="ECO:0007669"/>
    <property type="project" value="InterPro"/>
</dbReference>
<protein>
    <submittedName>
        <fullName evidence="8">Chromate transporter</fullName>
    </submittedName>
</protein>
<comment type="subcellular location">
    <subcellularLocation>
        <location evidence="1">Cell membrane</location>
        <topology evidence="1">Multi-pass membrane protein</topology>
    </subcellularLocation>
</comment>
<dbReference type="InterPro" id="IPR052518">
    <property type="entry name" value="CHR_Transporter"/>
</dbReference>
<evidence type="ECO:0000256" key="4">
    <source>
        <dbReference type="ARBA" id="ARBA00022692"/>
    </source>
</evidence>
<evidence type="ECO:0000256" key="3">
    <source>
        <dbReference type="ARBA" id="ARBA00022475"/>
    </source>
</evidence>
<dbReference type="PANTHER" id="PTHR43663:SF1">
    <property type="entry name" value="CHROMATE TRANSPORTER"/>
    <property type="match status" value="1"/>
</dbReference>
<comment type="similarity">
    <text evidence="2">Belongs to the chromate ion transporter (CHR) (TC 2.A.51) family.</text>
</comment>
<sequence>MIWLQLLYVYLKIGILGFGGGYAMLSLIQADVVDRYGWISLQEFTDIVAISQMTPGPIGINSATYIGYTAIHNAGYSEAMSILGSCLTTFAVCLPSFLLVLLISYFFAKFRNNKYVEAAFLGLRPATVGLIAAAALLLMNKENFIDYKSFLIFGAAFILTWKFKIHPILMIILAGIAGIILYSSFPC</sequence>
<dbReference type="PANTHER" id="PTHR43663">
    <property type="entry name" value="CHROMATE TRANSPORT PROTEIN-RELATED"/>
    <property type="match status" value="1"/>
</dbReference>
<evidence type="ECO:0000256" key="7">
    <source>
        <dbReference type="SAM" id="Phobius"/>
    </source>
</evidence>
<dbReference type="RefSeq" id="WP_121737421.1">
    <property type="nucleotide sequence ID" value="NZ_QXXG01000044.1"/>
</dbReference>
<evidence type="ECO:0000313" key="10">
    <source>
        <dbReference type="Proteomes" id="UP000278164"/>
    </source>
</evidence>
<reference evidence="9 11" key="2">
    <citation type="submission" date="2019-04" db="EMBL/GenBank/DDBJ databases">
        <title>Microbes associate with the intestines of laboratory mice.</title>
        <authorList>
            <person name="Navarre W."/>
            <person name="Wong E."/>
            <person name="Huang K."/>
            <person name="Tropini C."/>
            <person name="Ng K."/>
            <person name="Yu B."/>
        </authorList>
    </citation>
    <scope>NUCLEOTIDE SEQUENCE [LARGE SCALE GENOMIC DNA]</scope>
    <source>
        <strain evidence="9 11">NM39_I3</strain>
    </source>
</reference>
<dbReference type="Proteomes" id="UP000278164">
    <property type="component" value="Unassembled WGS sequence"/>
</dbReference>
<keyword evidence="5 7" id="KW-1133">Transmembrane helix</keyword>
<keyword evidence="6 7" id="KW-0472">Membrane</keyword>
<evidence type="ECO:0000256" key="6">
    <source>
        <dbReference type="ARBA" id="ARBA00023136"/>
    </source>
</evidence>
<evidence type="ECO:0000256" key="1">
    <source>
        <dbReference type="ARBA" id="ARBA00004651"/>
    </source>
</evidence>
<feature type="transmembrane region" description="Helical" evidence="7">
    <location>
        <begin position="7"/>
        <end position="28"/>
    </location>
</feature>
<dbReference type="AlphaFoldDB" id="A0A3L7ZJ53"/>
<evidence type="ECO:0000256" key="2">
    <source>
        <dbReference type="ARBA" id="ARBA00005262"/>
    </source>
</evidence>
<gene>
    <name evidence="8" type="ORF">D7V78_18865</name>
    <name evidence="9" type="ORF">E5342_08810</name>
</gene>
<dbReference type="Pfam" id="PF02417">
    <property type="entry name" value="Chromate_transp"/>
    <property type="match status" value="1"/>
</dbReference>
<feature type="transmembrane region" description="Helical" evidence="7">
    <location>
        <begin position="82"/>
        <end position="107"/>
    </location>
</feature>
<dbReference type="GO" id="GO:0005886">
    <property type="term" value="C:plasma membrane"/>
    <property type="evidence" value="ECO:0007669"/>
    <property type="project" value="UniProtKB-SubCell"/>
</dbReference>
<keyword evidence="4 7" id="KW-0812">Transmembrane</keyword>
<dbReference type="EMBL" id="RAYI01000085">
    <property type="protein sequence ID" value="RLT71876.1"/>
    <property type="molecule type" value="Genomic_DNA"/>
</dbReference>
<feature type="transmembrane region" description="Helical" evidence="7">
    <location>
        <begin position="168"/>
        <end position="185"/>
    </location>
</feature>
<dbReference type="InterPro" id="IPR003370">
    <property type="entry name" value="Chromate_transpt"/>
</dbReference>
<evidence type="ECO:0000313" key="8">
    <source>
        <dbReference type="EMBL" id="RLT71876.1"/>
    </source>
</evidence>
<proteinExistence type="inferred from homology"/>
<dbReference type="OrthoDB" id="9788907at2"/>
<evidence type="ECO:0000313" key="11">
    <source>
        <dbReference type="Proteomes" id="UP000310032"/>
    </source>
</evidence>
<organism evidence="8 10">
    <name type="scientific">Parabacteroides distasonis</name>
    <dbReference type="NCBI Taxonomy" id="823"/>
    <lineage>
        <taxon>Bacteria</taxon>
        <taxon>Pseudomonadati</taxon>
        <taxon>Bacteroidota</taxon>
        <taxon>Bacteroidia</taxon>
        <taxon>Bacteroidales</taxon>
        <taxon>Tannerellaceae</taxon>
        <taxon>Parabacteroides</taxon>
    </lineage>
</organism>
<dbReference type="EMBL" id="SRYM01000019">
    <property type="protein sequence ID" value="TGY58158.1"/>
    <property type="molecule type" value="Genomic_DNA"/>
</dbReference>